<dbReference type="STRING" id="13706.A0A1X2HNB3"/>
<dbReference type="InterPro" id="IPR052406">
    <property type="entry name" value="Chromatin_Remodeling_Comp"/>
</dbReference>
<feature type="region of interest" description="Disordered" evidence="4">
    <location>
        <begin position="159"/>
        <end position="233"/>
    </location>
</feature>
<accession>A0A1X2HNB3</accession>
<comment type="caution">
    <text evidence="6">The sequence shown here is derived from an EMBL/GenBank/DDBJ whole genome shotgun (WGS) entry which is preliminary data.</text>
</comment>
<dbReference type="PANTHER" id="PTHR22970:SF14">
    <property type="entry name" value="AT-RICH INTERACTIVE DOMAIN-CONTAINING PROTEIN 2"/>
    <property type="match status" value="1"/>
</dbReference>
<feature type="compositionally biased region" description="Basic and acidic residues" evidence="4">
    <location>
        <begin position="320"/>
        <end position="337"/>
    </location>
</feature>
<dbReference type="OMA" id="CIFNILR"/>
<reference evidence="6 7" key="1">
    <citation type="submission" date="2016-07" db="EMBL/GenBank/DDBJ databases">
        <title>Pervasive Adenine N6-methylation of Active Genes in Fungi.</title>
        <authorList>
            <consortium name="DOE Joint Genome Institute"/>
            <person name="Mondo S.J."/>
            <person name="Dannebaum R.O."/>
            <person name="Kuo R.C."/>
            <person name="Labutti K."/>
            <person name="Haridas S."/>
            <person name="Kuo A."/>
            <person name="Salamov A."/>
            <person name="Ahrendt S.R."/>
            <person name="Lipzen A."/>
            <person name="Sullivan W."/>
            <person name="Andreopoulos W.B."/>
            <person name="Clum A."/>
            <person name="Lindquist E."/>
            <person name="Daum C."/>
            <person name="Ramamoorthy G.K."/>
            <person name="Gryganskyi A."/>
            <person name="Culley D."/>
            <person name="Magnuson J.K."/>
            <person name="James T.Y."/>
            <person name="O'Malley M.A."/>
            <person name="Stajich J.E."/>
            <person name="Spatafora J.W."/>
            <person name="Visel A."/>
            <person name="Grigoriev I.V."/>
        </authorList>
    </citation>
    <scope>NUCLEOTIDE SEQUENCE [LARGE SCALE GENOMIC DNA]</scope>
    <source>
        <strain evidence="6 7">NRRL 2496</strain>
    </source>
</reference>
<organism evidence="6 7">
    <name type="scientific">Syncephalastrum racemosum</name>
    <name type="common">Filamentous fungus</name>
    <dbReference type="NCBI Taxonomy" id="13706"/>
    <lineage>
        <taxon>Eukaryota</taxon>
        <taxon>Fungi</taxon>
        <taxon>Fungi incertae sedis</taxon>
        <taxon>Mucoromycota</taxon>
        <taxon>Mucoromycotina</taxon>
        <taxon>Mucoromycetes</taxon>
        <taxon>Mucorales</taxon>
        <taxon>Syncephalastraceae</taxon>
        <taxon>Syncephalastrum</taxon>
    </lineage>
</organism>
<feature type="region of interest" description="Disordered" evidence="4">
    <location>
        <begin position="1"/>
        <end position="63"/>
    </location>
</feature>
<evidence type="ECO:0000256" key="1">
    <source>
        <dbReference type="ARBA" id="ARBA00023015"/>
    </source>
</evidence>
<feature type="compositionally biased region" description="Low complexity" evidence="4">
    <location>
        <begin position="214"/>
        <end position="233"/>
    </location>
</feature>
<feature type="compositionally biased region" description="Polar residues" evidence="4">
    <location>
        <begin position="338"/>
        <end position="361"/>
    </location>
</feature>
<keyword evidence="1" id="KW-0805">Transcription regulation</keyword>
<feature type="compositionally biased region" description="Polar residues" evidence="4">
    <location>
        <begin position="255"/>
        <end position="319"/>
    </location>
</feature>
<evidence type="ECO:0000256" key="3">
    <source>
        <dbReference type="ARBA" id="ARBA00023242"/>
    </source>
</evidence>
<dbReference type="Proteomes" id="UP000242180">
    <property type="component" value="Unassembled WGS sequence"/>
</dbReference>
<dbReference type="EMBL" id="MCGN01000002">
    <property type="protein sequence ID" value="ORZ00819.1"/>
    <property type="molecule type" value="Genomic_DNA"/>
</dbReference>
<feature type="compositionally biased region" description="Low complexity" evidence="4">
    <location>
        <begin position="16"/>
        <end position="48"/>
    </location>
</feature>
<gene>
    <name evidence="6" type="ORF">BCR43DRAFT_485855</name>
</gene>
<feature type="compositionally biased region" description="Polar residues" evidence="4">
    <location>
        <begin position="179"/>
        <end position="201"/>
    </location>
</feature>
<evidence type="ECO:0000259" key="5">
    <source>
        <dbReference type="Pfam" id="PF12031"/>
    </source>
</evidence>
<dbReference type="AlphaFoldDB" id="A0A1X2HNB3"/>
<keyword evidence="7" id="KW-1185">Reference proteome</keyword>
<keyword evidence="3" id="KW-0539">Nucleus</keyword>
<protein>
    <recommendedName>
        <fullName evidence="5">SWI/SNF-like complex subunit BAF250 C-terminal domain-containing protein</fullName>
    </recommendedName>
</protein>
<dbReference type="InParanoid" id="A0A1X2HNB3"/>
<dbReference type="PANTHER" id="PTHR22970">
    <property type="entry name" value="AT-RICH INTERACTIVE DOMAIN-CONTAINING PROTEIN 2"/>
    <property type="match status" value="1"/>
</dbReference>
<evidence type="ECO:0000313" key="7">
    <source>
        <dbReference type="Proteomes" id="UP000242180"/>
    </source>
</evidence>
<dbReference type="Pfam" id="PF12031">
    <property type="entry name" value="BAF250_C"/>
    <property type="match status" value="1"/>
</dbReference>
<feature type="region of interest" description="Disordered" evidence="4">
    <location>
        <begin position="246"/>
        <end position="370"/>
    </location>
</feature>
<keyword evidence="2" id="KW-0804">Transcription</keyword>
<dbReference type="InterPro" id="IPR033388">
    <property type="entry name" value="BAF250_C"/>
</dbReference>
<dbReference type="OrthoDB" id="1938591at2759"/>
<feature type="compositionally biased region" description="Low complexity" evidence="4">
    <location>
        <begin position="162"/>
        <end position="172"/>
    </location>
</feature>
<evidence type="ECO:0000256" key="4">
    <source>
        <dbReference type="SAM" id="MobiDB-lite"/>
    </source>
</evidence>
<evidence type="ECO:0000313" key="6">
    <source>
        <dbReference type="EMBL" id="ORZ00819.1"/>
    </source>
</evidence>
<proteinExistence type="predicted"/>
<name>A0A1X2HNB3_SYNRA</name>
<feature type="domain" description="SWI/SNF-like complex subunit BAF250 C-terminal" evidence="5">
    <location>
        <begin position="527"/>
        <end position="567"/>
    </location>
</feature>
<evidence type="ECO:0000256" key="2">
    <source>
        <dbReference type="ARBA" id="ARBA00023163"/>
    </source>
</evidence>
<sequence length="828" mass="93135">MDPKFFSAGQQNMTPQQQQSAAANARMMMAFQQQQQQQQQSQQPNQEQYGSMTGDGSMHFNGTANMDAMAFSQTDMNAFDQTTMAGMNPFLNQQNMMTQLSSMNPLAQQNVVPQQQPTSQQQPQNFAQQQQLFGPGMPNQFQQRGLYQNNGDMMSPQALMYQQQQQQQQQQQHMALNRVKQQSPSQSPAIGNAHYQNQGASSVMAGSPNTGRMPSSEYPVSSPVSSQAMFSQASQMNRVIPSQSVGRYMPHANSPMMQNNAGASPSNRQLPSHQASPQISNNFAQPSPAQNSPVAPSAVPQRSATPGSTTSTPMQQHQQLESKPEEQPPSETKKQETPQKSPTPKANSQAEKSAESISQRGTPEHPDKENVKLVTYMPKTRNVETYGGVDLKYFDKFDIKPLIPHSSELGNVDIHALIMSLKSGLKMEVTNALNIMSVVTAQQMMPLTLSFCEDLVDVLLDYLEADILRTGMDYDDHEETPSPRKKRAARSVEDDYTYSELFDMSLDEMKSLIPTLENTTSDLWLSLRERSLCIFNILRNLSFMPDNMEYLAKHSRFVDIMARIVVAINESSDVFESDAWFVGVRRMDTLDFRKSVLIILSNISMLMVLRRRWAEAFLELIHDFISHGPDTYYSLLATETWAKLAVNYDNRKVFASLPSRTTLQDIWIELAAMIRRDYFSSEGRVLFNITANQLATLEYALMGLYNIVCITVTDQEPLPNRKVIAMTILRLAVTMAESGLQHFYMVTRRGMELIRVLVCGTTQDRQSSRAPHEEPDENEGRDLSLMASQILDVTSVRDMLMRAMLRPTMDVDVLRDLSDLVSSIDGDE</sequence>